<dbReference type="InterPro" id="IPR046342">
    <property type="entry name" value="CBS_dom_sf"/>
</dbReference>
<dbReference type="SMART" id="SM00116">
    <property type="entry name" value="CBS"/>
    <property type="match status" value="2"/>
</dbReference>
<sequence length="137" mass="14633">MATARDLMHDGCTCVKSTDSAGNAARLMAELGIGALPICGPDDKLKGMVTDRDLVLHVMAAGEDAEAYTVDRLPQGHLILADADEDVDTTIAKMKEHQVNRIPVLENGRLVGIISLQDISHRMPESVTGGLVESIRS</sequence>
<dbReference type="EMBL" id="RSEB01000001">
    <property type="protein sequence ID" value="RRS01951.1"/>
    <property type="molecule type" value="Genomic_DNA"/>
</dbReference>
<comment type="caution">
    <text evidence="4">The sequence shown here is derived from an EMBL/GenBank/DDBJ whole genome shotgun (WGS) entry which is preliminary data.</text>
</comment>
<evidence type="ECO:0000313" key="5">
    <source>
        <dbReference type="Proteomes" id="UP000277256"/>
    </source>
</evidence>
<evidence type="ECO:0000259" key="3">
    <source>
        <dbReference type="PROSITE" id="PS51371"/>
    </source>
</evidence>
<dbReference type="Proteomes" id="UP000277256">
    <property type="component" value="Unassembled WGS sequence"/>
</dbReference>
<dbReference type="InterPro" id="IPR051257">
    <property type="entry name" value="Diverse_CBS-Domain"/>
</dbReference>
<name>A0A426V545_9ACTN</name>
<evidence type="ECO:0000256" key="2">
    <source>
        <dbReference type="PROSITE-ProRule" id="PRU00703"/>
    </source>
</evidence>
<feature type="domain" description="CBS" evidence="3">
    <location>
        <begin position="8"/>
        <end position="66"/>
    </location>
</feature>
<dbReference type="PANTHER" id="PTHR43080">
    <property type="entry name" value="CBS DOMAIN-CONTAINING PROTEIN CBSX3, MITOCHONDRIAL"/>
    <property type="match status" value="1"/>
</dbReference>
<dbReference type="AlphaFoldDB" id="A0A426V545"/>
<dbReference type="RefSeq" id="WP_125246426.1">
    <property type="nucleotide sequence ID" value="NZ_RSEB01000001.1"/>
</dbReference>
<evidence type="ECO:0000313" key="4">
    <source>
        <dbReference type="EMBL" id="RRS01951.1"/>
    </source>
</evidence>
<dbReference type="PANTHER" id="PTHR43080:SF2">
    <property type="entry name" value="CBS DOMAIN-CONTAINING PROTEIN"/>
    <property type="match status" value="1"/>
</dbReference>
<dbReference type="OrthoDB" id="9789996at2"/>
<gene>
    <name evidence="4" type="ORF">EIW28_04195</name>
</gene>
<organism evidence="4 5">
    <name type="scientific">Glycomyces terrestris</name>
    <dbReference type="NCBI Taxonomy" id="2493553"/>
    <lineage>
        <taxon>Bacteria</taxon>
        <taxon>Bacillati</taxon>
        <taxon>Actinomycetota</taxon>
        <taxon>Actinomycetes</taxon>
        <taxon>Glycomycetales</taxon>
        <taxon>Glycomycetaceae</taxon>
        <taxon>Glycomyces</taxon>
    </lineage>
</organism>
<dbReference type="Gene3D" id="3.10.580.10">
    <property type="entry name" value="CBS-domain"/>
    <property type="match status" value="1"/>
</dbReference>
<proteinExistence type="predicted"/>
<protein>
    <submittedName>
        <fullName evidence="4">CBS domain-containing protein</fullName>
    </submittedName>
</protein>
<evidence type="ECO:0000256" key="1">
    <source>
        <dbReference type="ARBA" id="ARBA00023122"/>
    </source>
</evidence>
<reference evidence="4 5" key="1">
    <citation type="submission" date="2018-12" db="EMBL/GenBank/DDBJ databases">
        <title>Glycomyces sp. YIM 121974 draft genome.</title>
        <authorList>
            <person name="Li Q."/>
        </authorList>
    </citation>
    <scope>NUCLEOTIDE SEQUENCE [LARGE SCALE GENOMIC DNA]</scope>
    <source>
        <strain evidence="4 5">YIM 121974</strain>
    </source>
</reference>
<keyword evidence="5" id="KW-1185">Reference proteome</keyword>
<accession>A0A426V545</accession>
<feature type="domain" description="CBS" evidence="3">
    <location>
        <begin position="72"/>
        <end position="129"/>
    </location>
</feature>
<dbReference type="PROSITE" id="PS51371">
    <property type="entry name" value="CBS"/>
    <property type="match status" value="2"/>
</dbReference>
<dbReference type="SUPFAM" id="SSF54631">
    <property type="entry name" value="CBS-domain pair"/>
    <property type="match status" value="1"/>
</dbReference>
<dbReference type="Pfam" id="PF00571">
    <property type="entry name" value="CBS"/>
    <property type="match status" value="2"/>
</dbReference>
<keyword evidence="1 2" id="KW-0129">CBS domain</keyword>
<dbReference type="InterPro" id="IPR000644">
    <property type="entry name" value="CBS_dom"/>
</dbReference>